<dbReference type="OrthoDB" id="122197at2"/>
<accession>A0A285UMF6</accession>
<feature type="transmembrane region" description="Helical" evidence="1">
    <location>
        <begin position="65"/>
        <end position="86"/>
    </location>
</feature>
<proteinExistence type="predicted"/>
<reference evidence="2 3" key="1">
    <citation type="submission" date="2017-08" db="EMBL/GenBank/DDBJ databases">
        <authorList>
            <person name="de Groot N.N."/>
        </authorList>
    </citation>
    <scope>NUCLEOTIDE SEQUENCE [LARGE SCALE GENOMIC DNA]</scope>
    <source>
        <strain evidence="2 3">JC85</strain>
    </source>
</reference>
<dbReference type="RefSeq" id="WP_097141071.1">
    <property type="nucleotide sequence ID" value="NZ_OBQD01000010.1"/>
</dbReference>
<feature type="transmembrane region" description="Helical" evidence="1">
    <location>
        <begin position="95"/>
        <end position="116"/>
    </location>
</feature>
<dbReference type="Proteomes" id="UP000219167">
    <property type="component" value="Unassembled WGS sequence"/>
</dbReference>
<feature type="transmembrane region" description="Helical" evidence="1">
    <location>
        <begin position="39"/>
        <end position="59"/>
    </location>
</feature>
<keyword evidence="1" id="KW-1133">Transmembrane helix</keyword>
<gene>
    <name evidence="2" type="ORF">SAMN05892877_110224</name>
</gene>
<organism evidence="2 3">
    <name type="scientific">Rhizobium subbaraonis</name>
    <dbReference type="NCBI Taxonomy" id="908946"/>
    <lineage>
        <taxon>Bacteria</taxon>
        <taxon>Pseudomonadati</taxon>
        <taxon>Pseudomonadota</taxon>
        <taxon>Alphaproteobacteria</taxon>
        <taxon>Hyphomicrobiales</taxon>
        <taxon>Rhizobiaceae</taxon>
        <taxon>Rhizobium/Agrobacterium group</taxon>
        <taxon>Rhizobium</taxon>
    </lineage>
</organism>
<evidence type="ECO:0000313" key="3">
    <source>
        <dbReference type="Proteomes" id="UP000219167"/>
    </source>
</evidence>
<name>A0A285UMF6_9HYPH</name>
<dbReference type="EMBL" id="OBQD01000010">
    <property type="protein sequence ID" value="SOC42953.1"/>
    <property type="molecule type" value="Genomic_DNA"/>
</dbReference>
<keyword evidence="3" id="KW-1185">Reference proteome</keyword>
<feature type="transmembrane region" description="Helical" evidence="1">
    <location>
        <begin position="136"/>
        <end position="153"/>
    </location>
</feature>
<keyword evidence="1" id="KW-0812">Transmembrane</keyword>
<feature type="transmembrane region" description="Helical" evidence="1">
    <location>
        <begin position="6"/>
        <end position="27"/>
    </location>
</feature>
<sequence>MILGMASFTLFHVILSLVGIVSGLVALRGWLASDLRPGWTATFLATTLGTTITGFLFPITAFTPAIGVGIITTAFLLGAVAALYLFRLSGRWRATFLVCAIVSLYFNVFVLVVQAFLKVDALNALAPNGNEPPFAIAQGIVLVAFVTAGYLCLRRFRTASA</sequence>
<evidence type="ECO:0000313" key="2">
    <source>
        <dbReference type="EMBL" id="SOC42953.1"/>
    </source>
</evidence>
<dbReference type="AlphaFoldDB" id="A0A285UMF6"/>
<protein>
    <submittedName>
        <fullName evidence="2">Uncharacterized protein</fullName>
    </submittedName>
</protein>
<keyword evidence="1" id="KW-0472">Membrane</keyword>
<evidence type="ECO:0000256" key="1">
    <source>
        <dbReference type="SAM" id="Phobius"/>
    </source>
</evidence>